<dbReference type="Proteomes" id="UP000178065">
    <property type="component" value="Unassembled WGS sequence"/>
</dbReference>
<organism evidence="1 2">
    <name type="scientific">Candidatus Wildermuthbacteria bacterium RIFCSPHIGHO2_01_FULL_49_22b</name>
    <dbReference type="NCBI Taxonomy" id="1802448"/>
    <lineage>
        <taxon>Bacteria</taxon>
        <taxon>Candidatus Wildermuthiibacteriota</taxon>
    </lineage>
</organism>
<proteinExistence type="predicted"/>
<protein>
    <submittedName>
        <fullName evidence="1">Uncharacterized protein</fullName>
    </submittedName>
</protein>
<accession>A0A1G2QYT8</accession>
<reference evidence="1 2" key="1">
    <citation type="journal article" date="2016" name="Nat. Commun.">
        <title>Thousands of microbial genomes shed light on interconnected biogeochemical processes in an aquifer system.</title>
        <authorList>
            <person name="Anantharaman K."/>
            <person name="Brown C.T."/>
            <person name="Hug L.A."/>
            <person name="Sharon I."/>
            <person name="Castelle C.J."/>
            <person name="Probst A.J."/>
            <person name="Thomas B.C."/>
            <person name="Singh A."/>
            <person name="Wilkins M.J."/>
            <person name="Karaoz U."/>
            <person name="Brodie E.L."/>
            <person name="Williams K.H."/>
            <person name="Hubbard S.S."/>
            <person name="Banfield J.F."/>
        </authorList>
    </citation>
    <scope>NUCLEOTIDE SEQUENCE [LARGE SCALE GENOMIC DNA]</scope>
</reference>
<evidence type="ECO:0000313" key="1">
    <source>
        <dbReference type="EMBL" id="OHA65289.1"/>
    </source>
</evidence>
<dbReference type="EMBL" id="MHTT01000014">
    <property type="protein sequence ID" value="OHA65289.1"/>
    <property type="molecule type" value="Genomic_DNA"/>
</dbReference>
<sequence length="129" mass="13983">MNSIYQKNIKRERGREISPTTPVETSRLCVARDVVEVVAATEAECEVAVCDVILGSAAPPTPLRLHFLVPRHRLSTVAPFPVGLLAEDSWIGLAPLLADVLPLRPVIKAHAVMTLLACKVAMVHSDPPF</sequence>
<evidence type="ECO:0000313" key="2">
    <source>
        <dbReference type="Proteomes" id="UP000178065"/>
    </source>
</evidence>
<comment type="caution">
    <text evidence="1">The sequence shown here is derived from an EMBL/GenBank/DDBJ whole genome shotgun (WGS) entry which is preliminary data.</text>
</comment>
<dbReference type="AlphaFoldDB" id="A0A1G2QYT8"/>
<gene>
    <name evidence="1" type="ORF">A2672_01710</name>
</gene>
<name>A0A1G2QYT8_9BACT</name>